<comment type="caution">
    <text evidence="1">The sequence shown here is derived from an EMBL/GenBank/DDBJ whole genome shotgun (WGS) entry which is preliminary data.</text>
</comment>
<sequence>MRGYQNILMEGKLSSSAVVAMDEMLMVDGYTCSSGIRRRTTHLSHLDIGGKFSLEDGQIVDARIDMPKSELAAVSSSVKVSLYKNLQRDWEEQRSETADEEKEENCFPESLSNALGVSVCSSHSHGVHGGVVPGAPYETQVTVSKSDNFDYYVLSFRKLGNTVEALFDTPGSSYDRRVSFQVDVRPDGAEGYIVIPGRGVEGQYENTGSFKMISLQYQKNSELQGEFELSLQITKEGINTKFAPKLFLSVKNVVDVDIDGSLLLGPDVFRAEGSIMTSLQAEAARIFAKWERGGGQHKVEAGFNLGQMFISTYATLLTSPEKTMLQATCEYGSGPGQSHSLSFTLDSSQLVDNGQKTTRGYLSMQSSQAEAYVDLDFKYQPGHAEASTNISVFNT</sequence>
<protein>
    <submittedName>
        <fullName evidence="1">Putative apolipophorins-like 7</fullName>
    </submittedName>
</protein>
<feature type="non-terminal residue" evidence="1">
    <location>
        <position position="395"/>
    </location>
</feature>
<dbReference type="AlphaFoldDB" id="A0A8J5N2T7"/>
<name>A0A8J5N2T7_HOMAM</name>
<evidence type="ECO:0000313" key="1">
    <source>
        <dbReference type="EMBL" id="KAG7172099.1"/>
    </source>
</evidence>
<dbReference type="EMBL" id="JAHLQT010011632">
    <property type="protein sequence ID" value="KAG7172099.1"/>
    <property type="molecule type" value="Genomic_DNA"/>
</dbReference>
<evidence type="ECO:0000313" key="2">
    <source>
        <dbReference type="Proteomes" id="UP000747542"/>
    </source>
</evidence>
<organism evidence="1 2">
    <name type="scientific">Homarus americanus</name>
    <name type="common">American lobster</name>
    <dbReference type="NCBI Taxonomy" id="6706"/>
    <lineage>
        <taxon>Eukaryota</taxon>
        <taxon>Metazoa</taxon>
        <taxon>Ecdysozoa</taxon>
        <taxon>Arthropoda</taxon>
        <taxon>Crustacea</taxon>
        <taxon>Multicrustacea</taxon>
        <taxon>Malacostraca</taxon>
        <taxon>Eumalacostraca</taxon>
        <taxon>Eucarida</taxon>
        <taxon>Decapoda</taxon>
        <taxon>Pleocyemata</taxon>
        <taxon>Astacidea</taxon>
        <taxon>Nephropoidea</taxon>
        <taxon>Nephropidae</taxon>
        <taxon>Homarus</taxon>
    </lineage>
</organism>
<accession>A0A8J5N2T7</accession>
<reference evidence="1" key="1">
    <citation type="journal article" date="2021" name="Sci. Adv.">
        <title>The American lobster genome reveals insights on longevity, neural, and immune adaptations.</title>
        <authorList>
            <person name="Polinski J.M."/>
            <person name="Zimin A.V."/>
            <person name="Clark K.F."/>
            <person name="Kohn A.B."/>
            <person name="Sadowski N."/>
            <person name="Timp W."/>
            <person name="Ptitsyn A."/>
            <person name="Khanna P."/>
            <person name="Romanova D.Y."/>
            <person name="Williams P."/>
            <person name="Greenwood S.J."/>
            <person name="Moroz L.L."/>
            <person name="Walt D.R."/>
            <person name="Bodnar A.G."/>
        </authorList>
    </citation>
    <scope>NUCLEOTIDE SEQUENCE</scope>
    <source>
        <strain evidence="1">GMGI-L3</strain>
    </source>
</reference>
<dbReference type="Proteomes" id="UP000747542">
    <property type="component" value="Unassembled WGS sequence"/>
</dbReference>
<proteinExistence type="predicted"/>
<gene>
    <name evidence="1" type="primary">Apolpp-L7</name>
    <name evidence="1" type="ORF">Hamer_G001096</name>
</gene>
<keyword evidence="2" id="KW-1185">Reference proteome</keyword>